<keyword evidence="1" id="KW-1133">Transmembrane helix</keyword>
<gene>
    <name evidence="2" type="primary">Nfu_g_1_015658</name>
</gene>
<keyword evidence="1" id="KW-0812">Transmembrane</keyword>
<dbReference type="AlphaFoldDB" id="A0A1A7X7K1"/>
<evidence type="ECO:0000313" key="2">
    <source>
        <dbReference type="EMBL" id="SBP14041.1"/>
    </source>
</evidence>
<reference evidence="2" key="2">
    <citation type="submission" date="2016-06" db="EMBL/GenBank/DDBJ databases">
        <title>The genome of a short-lived fish provides insights into sex chromosome evolution and the genetic control of aging.</title>
        <authorList>
            <person name="Reichwald K."/>
            <person name="Felder M."/>
            <person name="Petzold A."/>
            <person name="Koch P."/>
            <person name="Groth M."/>
            <person name="Platzer M."/>
        </authorList>
    </citation>
    <scope>NUCLEOTIDE SEQUENCE</scope>
    <source>
        <tissue evidence="2">Brain</tissue>
    </source>
</reference>
<protein>
    <submittedName>
        <fullName evidence="2">Uncharacterized protein</fullName>
    </submittedName>
</protein>
<organism evidence="2">
    <name type="scientific">Iconisemion striatum</name>
    <dbReference type="NCBI Taxonomy" id="60296"/>
    <lineage>
        <taxon>Eukaryota</taxon>
        <taxon>Metazoa</taxon>
        <taxon>Chordata</taxon>
        <taxon>Craniata</taxon>
        <taxon>Vertebrata</taxon>
        <taxon>Euteleostomi</taxon>
        <taxon>Actinopterygii</taxon>
        <taxon>Neopterygii</taxon>
        <taxon>Teleostei</taxon>
        <taxon>Neoteleostei</taxon>
        <taxon>Acanthomorphata</taxon>
        <taxon>Ovalentaria</taxon>
        <taxon>Atherinomorphae</taxon>
        <taxon>Cyprinodontiformes</taxon>
        <taxon>Nothobranchiidae</taxon>
        <taxon>Iconisemion</taxon>
    </lineage>
</organism>
<proteinExistence type="predicted"/>
<keyword evidence="1" id="KW-0472">Membrane</keyword>
<sequence>MAPVGLVSNLGWLLSPEVGIISLVAFLVLSIAFLALCARCQRGDKSAYEVKGSK</sequence>
<accession>A0A1A7X7K1</accession>
<evidence type="ECO:0000256" key="1">
    <source>
        <dbReference type="SAM" id="Phobius"/>
    </source>
</evidence>
<reference evidence="2" key="1">
    <citation type="submission" date="2016-05" db="EMBL/GenBank/DDBJ databases">
        <authorList>
            <person name="Lavstsen T."/>
            <person name="Jespersen J.S."/>
        </authorList>
    </citation>
    <scope>NUCLEOTIDE SEQUENCE</scope>
    <source>
        <tissue evidence="2">Brain</tissue>
    </source>
</reference>
<feature type="non-terminal residue" evidence="2">
    <location>
        <position position="54"/>
    </location>
</feature>
<feature type="transmembrane region" description="Helical" evidence="1">
    <location>
        <begin position="20"/>
        <end position="38"/>
    </location>
</feature>
<dbReference type="EMBL" id="HADW01012641">
    <property type="protein sequence ID" value="SBP14041.1"/>
    <property type="molecule type" value="Transcribed_RNA"/>
</dbReference>
<name>A0A1A7X7K1_9TELE</name>